<evidence type="ECO:0000313" key="3">
    <source>
        <dbReference type="Proteomes" id="UP000548504"/>
    </source>
</evidence>
<feature type="chain" id="PRO_5031379029" evidence="1">
    <location>
        <begin position="23"/>
        <end position="93"/>
    </location>
</feature>
<organism evidence="2 3">
    <name type="scientific">Citrobacter cronae</name>
    <dbReference type="NCBI Taxonomy" id="1748967"/>
    <lineage>
        <taxon>Bacteria</taxon>
        <taxon>Pseudomonadati</taxon>
        <taxon>Pseudomonadota</taxon>
        <taxon>Gammaproteobacteria</taxon>
        <taxon>Enterobacterales</taxon>
        <taxon>Enterobacteriaceae</taxon>
        <taxon>Citrobacter</taxon>
        <taxon>Citrobacter freundii complex</taxon>
    </lineage>
</organism>
<gene>
    <name evidence="2" type="ORF">H7I73_10330</name>
</gene>
<name>A0A7X1BNA1_9ENTR</name>
<dbReference type="Pfam" id="PF10836">
    <property type="entry name" value="DUF2574"/>
    <property type="match status" value="1"/>
</dbReference>
<keyword evidence="1" id="KW-0732">Signal</keyword>
<dbReference type="EMBL" id="JACLAG010000001">
    <property type="protein sequence ID" value="MBC2620037.1"/>
    <property type="molecule type" value="Genomic_DNA"/>
</dbReference>
<evidence type="ECO:0000256" key="1">
    <source>
        <dbReference type="SAM" id="SignalP"/>
    </source>
</evidence>
<reference evidence="2 3" key="1">
    <citation type="submission" date="2020-08" db="EMBL/GenBank/DDBJ databases">
        <title>Emergence and comparative genomics analysis of Citrobacter in Fennec fox imported from North Africa to China.</title>
        <authorList>
            <person name="Zheng B."/>
        </authorList>
    </citation>
    <scope>NUCLEOTIDE SEQUENCE [LARGE SCALE GENOMIC DNA]</scope>
    <source>
        <strain evidence="2 3">FF141</strain>
    </source>
</reference>
<dbReference type="Proteomes" id="UP000548504">
    <property type="component" value="Unassembled WGS sequence"/>
</dbReference>
<sequence length="93" mass="9772">MKKTLLLGIIVLAYGLSLPALGTDTATLTISGNVVAPTCSTEVVNAQLQQRCGNTTHVSSTEQTVSSVVRGVTTELVAVPGSDNRQIILNRYD</sequence>
<dbReference type="AlphaFoldDB" id="A0A7X1BNA1"/>
<feature type="signal peptide" evidence="1">
    <location>
        <begin position="1"/>
        <end position="22"/>
    </location>
</feature>
<proteinExistence type="predicted"/>
<protein>
    <submittedName>
        <fullName evidence="2">DUF2574 family protein</fullName>
    </submittedName>
</protein>
<evidence type="ECO:0000313" key="2">
    <source>
        <dbReference type="EMBL" id="MBC2620037.1"/>
    </source>
</evidence>
<dbReference type="RefSeq" id="WP_137347131.1">
    <property type="nucleotide sequence ID" value="NZ_JACLAG010000001.1"/>
</dbReference>
<comment type="caution">
    <text evidence="2">The sequence shown here is derived from an EMBL/GenBank/DDBJ whole genome shotgun (WGS) entry which is preliminary data.</text>
</comment>
<accession>A0A7X1BNA1</accession>
<dbReference type="InterPro" id="IPR020386">
    <property type="entry name" value="Uncharacterised_YehE"/>
</dbReference>